<keyword evidence="1" id="KW-0479">Metal-binding</keyword>
<gene>
    <name evidence="2" type="ORF">HXL70_07730</name>
</gene>
<organism evidence="2 3">
    <name type="scientific">Dialister invisus</name>
    <dbReference type="NCBI Taxonomy" id="218538"/>
    <lineage>
        <taxon>Bacteria</taxon>
        <taxon>Bacillati</taxon>
        <taxon>Bacillota</taxon>
        <taxon>Negativicutes</taxon>
        <taxon>Veillonellales</taxon>
        <taxon>Veillonellaceae</taxon>
        <taxon>Dialister</taxon>
    </lineage>
</organism>
<dbReference type="Pfam" id="PF03352">
    <property type="entry name" value="Adenine_glyco"/>
    <property type="match status" value="1"/>
</dbReference>
<dbReference type="PANTHER" id="PTHR30037">
    <property type="entry name" value="DNA-3-METHYLADENINE GLYCOSYLASE 1"/>
    <property type="match status" value="1"/>
</dbReference>
<dbReference type="Proteomes" id="UP000757890">
    <property type="component" value="Unassembled WGS sequence"/>
</dbReference>
<dbReference type="GO" id="GO:0046872">
    <property type="term" value="F:metal ion binding"/>
    <property type="evidence" value="ECO:0007669"/>
    <property type="project" value="UniProtKB-KW"/>
</dbReference>
<evidence type="ECO:0000313" key="2">
    <source>
        <dbReference type="EMBL" id="MBF1129912.1"/>
    </source>
</evidence>
<dbReference type="InterPro" id="IPR005019">
    <property type="entry name" value="Adenine_glyco"/>
</dbReference>
<protein>
    <submittedName>
        <fullName evidence="2">DNA-3-methyladenine glycosylase I</fullName>
    </submittedName>
</protein>
<feature type="binding site" evidence="1">
    <location>
        <position position="16"/>
    </location>
    <ligand>
        <name>Zn(2+)</name>
        <dbReference type="ChEBI" id="CHEBI:29105"/>
    </ligand>
</feature>
<name>A0A930BAU3_9FIRM</name>
<dbReference type="AlphaFoldDB" id="A0A930BAU3"/>
<dbReference type="Gene3D" id="1.10.340.30">
    <property type="entry name" value="Hypothetical protein, domain 2"/>
    <property type="match status" value="1"/>
</dbReference>
<dbReference type="InterPro" id="IPR011257">
    <property type="entry name" value="DNA_glycosylase"/>
</dbReference>
<feature type="binding site" evidence="1">
    <location>
        <position position="174"/>
    </location>
    <ligand>
        <name>Zn(2+)</name>
        <dbReference type="ChEBI" id="CHEBI:29105"/>
    </ligand>
</feature>
<keyword evidence="1" id="KW-0862">Zinc</keyword>
<dbReference type="GO" id="GO:0006284">
    <property type="term" value="P:base-excision repair"/>
    <property type="evidence" value="ECO:0007669"/>
    <property type="project" value="InterPro"/>
</dbReference>
<reference evidence="2" key="1">
    <citation type="submission" date="2020-04" db="EMBL/GenBank/DDBJ databases">
        <title>Deep metagenomics examines the oral microbiome during advanced dental caries in children, revealing novel taxa and co-occurrences with host molecules.</title>
        <authorList>
            <person name="Baker J.L."/>
            <person name="Morton J.T."/>
            <person name="Dinis M."/>
            <person name="Alvarez R."/>
            <person name="Tran N.C."/>
            <person name="Knight R."/>
            <person name="Edlund A."/>
        </authorList>
    </citation>
    <scope>NUCLEOTIDE SEQUENCE</scope>
    <source>
        <strain evidence="2">JCVI_32_bin.14</strain>
    </source>
</reference>
<proteinExistence type="predicted"/>
<dbReference type="SUPFAM" id="SSF48150">
    <property type="entry name" value="DNA-glycosylase"/>
    <property type="match status" value="1"/>
</dbReference>
<feature type="binding site" evidence="1">
    <location>
        <position position="3"/>
    </location>
    <ligand>
        <name>Zn(2+)</name>
        <dbReference type="ChEBI" id="CHEBI:29105"/>
    </ligand>
</feature>
<evidence type="ECO:0000313" key="3">
    <source>
        <dbReference type="Proteomes" id="UP000757890"/>
    </source>
</evidence>
<evidence type="ECO:0000256" key="1">
    <source>
        <dbReference type="PIRSR" id="PIRSR605019-1"/>
    </source>
</evidence>
<dbReference type="PANTHER" id="PTHR30037:SF4">
    <property type="entry name" value="DNA-3-METHYLADENINE GLYCOSYLASE I"/>
    <property type="match status" value="1"/>
</dbReference>
<comment type="caution">
    <text evidence="2">The sequence shown here is derived from an EMBL/GenBank/DDBJ whole genome shotgun (WGS) entry which is preliminary data.</text>
</comment>
<dbReference type="EMBL" id="JABZMK010000067">
    <property type="protein sequence ID" value="MBF1129912.1"/>
    <property type="molecule type" value="Genomic_DNA"/>
</dbReference>
<feature type="binding site" evidence="1">
    <location>
        <position position="178"/>
    </location>
    <ligand>
        <name>Zn(2+)</name>
        <dbReference type="ChEBI" id="CHEBI:29105"/>
    </ligand>
</feature>
<dbReference type="GO" id="GO:0008725">
    <property type="term" value="F:DNA-3-methyladenine glycosylase activity"/>
    <property type="evidence" value="ECO:0007669"/>
    <property type="project" value="InterPro"/>
</dbReference>
<dbReference type="InterPro" id="IPR052891">
    <property type="entry name" value="DNA-3mA_glycosylase"/>
</dbReference>
<sequence length="186" mass="21666">MICPWALKDEFLKTYHDEEWCRPHHDDTYLFEMLVLEGAQAGLSWSTILKRREGYRKTFFHFDISRCAGMTDEEMEEIGRTAPIIRNRRKINSVRQNARAVLAIQKEWGSFSRYLWHFTENKIIVHHLQDNDALPASSPLSEKISADLKKRGCTFAGPVIIYSFLQAAGIIDDHLESCPFRSTNRF</sequence>
<accession>A0A930BAU3</accession>